<dbReference type="Proteomes" id="UP000199197">
    <property type="component" value="Unassembled WGS sequence"/>
</dbReference>
<feature type="transmembrane region" description="Helical" evidence="8">
    <location>
        <begin position="160"/>
        <end position="182"/>
    </location>
</feature>
<evidence type="ECO:0000259" key="9">
    <source>
        <dbReference type="PROSITE" id="PS50928"/>
    </source>
</evidence>
<dbReference type="Gene3D" id="1.10.3720.10">
    <property type="entry name" value="MetI-like"/>
    <property type="match status" value="1"/>
</dbReference>
<dbReference type="InterPro" id="IPR035906">
    <property type="entry name" value="MetI-like_sf"/>
</dbReference>
<keyword evidence="6 8" id="KW-1133">Transmembrane helix</keyword>
<evidence type="ECO:0000256" key="5">
    <source>
        <dbReference type="ARBA" id="ARBA00022692"/>
    </source>
</evidence>
<feature type="transmembrane region" description="Helical" evidence="8">
    <location>
        <begin position="261"/>
        <end position="280"/>
    </location>
</feature>
<evidence type="ECO:0000313" key="11">
    <source>
        <dbReference type="Proteomes" id="UP000199197"/>
    </source>
</evidence>
<evidence type="ECO:0000256" key="1">
    <source>
        <dbReference type="ARBA" id="ARBA00004651"/>
    </source>
</evidence>
<reference evidence="11" key="1">
    <citation type="submission" date="2015-11" db="EMBL/GenBank/DDBJ databases">
        <authorList>
            <person name="Varghese N."/>
        </authorList>
    </citation>
    <scope>NUCLEOTIDE SEQUENCE [LARGE SCALE GENOMIC DNA]</scope>
    <source>
        <strain evidence="11">JGI-23</strain>
    </source>
</reference>
<keyword evidence="11" id="KW-1185">Reference proteome</keyword>
<dbReference type="Pfam" id="PF00528">
    <property type="entry name" value="BPD_transp_1"/>
    <property type="match status" value="1"/>
</dbReference>
<keyword evidence="7 8" id="KW-0472">Membrane</keyword>
<organism evidence="10 11">
    <name type="scientific">Candidatus Chryseopegocella kryptomonas</name>
    <dbReference type="NCBI Taxonomy" id="1633643"/>
    <lineage>
        <taxon>Bacteria</taxon>
        <taxon>Pseudomonadati</taxon>
        <taxon>Candidatus Kryptoniota</taxon>
        <taxon>Candidatus Chryseopegocella</taxon>
    </lineage>
</organism>
<evidence type="ECO:0000256" key="6">
    <source>
        <dbReference type="ARBA" id="ARBA00022989"/>
    </source>
</evidence>
<evidence type="ECO:0000256" key="7">
    <source>
        <dbReference type="ARBA" id="ARBA00023136"/>
    </source>
</evidence>
<feature type="domain" description="ABC transmembrane type-1" evidence="9">
    <location>
        <begin position="73"/>
        <end position="280"/>
    </location>
</feature>
<dbReference type="PROSITE" id="PS50928">
    <property type="entry name" value="ABC_TM1"/>
    <property type="match status" value="1"/>
</dbReference>
<evidence type="ECO:0000256" key="2">
    <source>
        <dbReference type="ARBA" id="ARBA00007069"/>
    </source>
</evidence>
<evidence type="ECO:0000256" key="3">
    <source>
        <dbReference type="ARBA" id="ARBA00022448"/>
    </source>
</evidence>
<dbReference type="PANTHER" id="PTHR42929">
    <property type="entry name" value="INNER MEMBRANE ABC TRANSPORTER PERMEASE PROTEIN YDCU-RELATED-RELATED"/>
    <property type="match status" value="1"/>
</dbReference>
<feature type="transmembrane region" description="Helical" evidence="8">
    <location>
        <begin position="203"/>
        <end position="225"/>
    </location>
</feature>
<evidence type="ECO:0000256" key="4">
    <source>
        <dbReference type="ARBA" id="ARBA00022475"/>
    </source>
</evidence>
<evidence type="ECO:0000313" key="10">
    <source>
        <dbReference type="EMBL" id="CUS98027.1"/>
    </source>
</evidence>
<dbReference type="CDD" id="cd06261">
    <property type="entry name" value="TM_PBP2"/>
    <property type="match status" value="1"/>
</dbReference>
<dbReference type="SUPFAM" id="SSF161098">
    <property type="entry name" value="MetI-like"/>
    <property type="match status" value="1"/>
</dbReference>
<keyword evidence="3 8" id="KW-0813">Transport</keyword>
<dbReference type="InterPro" id="IPR000515">
    <property type="entry name" value="MetI-like"/>
</dbReference>
<keyword evidence="5 8" id="KW-0812">Transmembrane</keyword>
<feature type="transmembrane region" description="Helical" evidence="8">
    <location>
        <begin position="77"/>
        <end position="98"/>
    </location>
</feature>
<dbReference type="GO" id="GO:0005886">
    <property type="term" value="C:plasma membrane"/>
    <property type="evidence" value="ECO:0007669"/>
    <property type="project" value="UniProtKB-SubCell"/>
</dbReference>
<feature type="transmembrane region" description="Helical" evidence="8">
    <location>
        <begin position="7"/>
        <end position="31"/>
    </location>
</feature>
<comment type="subcellular location">
    <subcellularLocation>
        <location evidence="1 8">Cell membrane</location>
        <topology evidence="1 8">Multi-pass membrane protein</topology>
    </subcellularLocation>
</comment>
<accession>A0A0N7MW96</accession>
<proteinExistence type="inferred from homology"/>
<sequence>MKGKIYWLFLVPSAFILIVFFLFPLLIMFYYSFLQRGVYGGFEPIENVKEYIFNFIWLKNYIRVFDPLYIPIYIRSLYIAFLTTLICLLLGYPVAYYIAFKVKPERKILYLFFIIVPLWTSFLIRTYAWILILRDEGLINLLLMKIGVIDKPLPLLYNEFSVLLGLVYGELPFMILPIYASLERIDISLIEASKDLGANEFATLKRVILPLTFPGIIVGVVIVFIPTLGSFIVSDLLGGAKSMLIGNLIQNQFMIARDKPFGSAIAFVLSAFVLLLLYIYRKFLGGKFEVL</sequence>
<dbReference type="GO" id="GO:0055085">
    <property type="term" value="P:transmembrane transport"/>
    <property type="evidence" value="ECO:0007669"/>
    <property type="project" value="InterPro"/>
</dbReference>
<dbReference type="EMBL" id="CZVW01000003">
    <property type="protein sequence ID" value="CUS98027.1"/>
    <property type="molecule type" value="Genomic_DNA"/>
</dbReference>
<dbReference type="RefSeq" id="WP_234697225.1">
    <property type="nucleotide sequence ID" value="NZ_CZVW01000003.1"/>
</dbReference>
<gene>
    <name evidence="10" type="ORF">JGI23_00413</name>
</gene>
<dbReference type="PANTHER" id="PTHR42929:SF1">
    <property type="entry name" value="INNER MEMBRANE ABC TRANSPORTER PERMEASE PROTEIN YDCU-RELATED"/>
    <property type="match status" value="1"/>
</dbReference>
<protein>
    <submittedName>
        <fullName evidence="10">Spermidine/putrescine transport system permease protein</fullName>
    </submittedName>
</protein>
<feature type="transmembrane region" description="Helical" evidence="8">
    <location>
        <begin position="110"/>
        <end position="132"/>
    </location>
</feature>
<dbReference type="AlphaFoldDB" id="A0A0N7MW96"/>
<comment type="similarity">
    <text evidence="2">Belongs to the binding-protein-dependent transport system permease family. CysTW subfamily.</text>
</comment>
<evidence type="ECO:0000256" key="8">
    <source>
        <dbReference type="RuleBase" id="RU363032"/>
    </source>
</evidence>
<keyword evidence="4" id="KW-1003">Cell membrane</keyword>
<name>A0A0N7MW96_9BACT</name>